<evidence type="ECO:0000313" key="3">
    <source>
        <dbReference type="Proteomes" id="UP000257109"/>
    </source>
</evidence>
<feature type="non-terminal residue" evidence="2">
    <location>
        <position position="69"/>
    </location>
</feature>
<dbReference type="OrthoDB" id="724715at2759"/>
<organism evidence="2 3">
    <name type="scientific">Mucuna pruriens</name>
    <name type="common">Velvet bean</name>
    <name type="synonym">Dolichos pruriens</name>
    <dbReference type="NCBI Taxonomy" id="157652"/>
    <lineage>
        <taxon>Eukaryota</taxon>
        <taxon>Viridiplantae</taxon>
        <taxon>Streptophyta</taxon>
        <taxon>Embryophyta</taxon>
        <taxon>Tracheophyta</taxon>
        <taxon>Spermatophyta</taxon>
        <taxon>Magnoliopsida</taxon>
        <taxon>eudicotyledons</taxon>
        <taxon>Gunneridae</taxon>
        <taxon>Pentapetalae</taxon>
        <taxon>rosids</taxon>
        <taxon>fabids</taxon>
        <taxon>Fabales</taxon>
        <taxon>Fabaceae</taxon>
        <taxon>Papilionoideae</taxon>
        <taxon>50 kb inversion clade</taxon>
        <taxon>NPAAA clade</taxon>
        <taxon>indigoferoid/millettioid clade</taxon>
        <taxon>Phaseoleae</taxon>
        <taxon>Mucuna</taxon>
    </lineage>
</organism>
<feature type="transmembrane region" description="Helical" evidence="1">
    <location>
        <begin position="12"/>
        <end position="32"/>
    </location>
</feature>
<keyword evidence="1" id="KW-0472">Membrane</keyword>
<dbReference type="PANTHER" id="PTHR48183:SF1">
    <property type="entry name" value="PROTEIN, PUTATIVE-RELATED"/>
    <property type="match status" value="1"/>
</dbReference>
<keyword evidence="1" id="KW-1133">Transmembrane helix</keyword>
<gene>
    <name evidence="2" type="ORF">CR513_43995</name>
</gene>
<reference evidence="2" key="1">
    <citation type="submission" date="2018-05" db="EMBL/GenBank/DDBJ databases">
        <title>Draft genome of Mucuna pruriens seed.</title>
        <authorList>
            <person name="Nnadi N.E."/>
            <person name="Vos R."/>
            <person name="Hasami M.H."/>
            <person name="Devisetty U.K."/>
            <person name="Aguiy J.C."/>
        </authorList>
    </citation>
    <scope>NUCLEOTIDE SEQUENCE [LARGE SCALE GENOMIC DNA]</scope>
    <source>
        <strain evidence="2">JCA_2017</strain>
    </source>
</reference>
<sequence length="69" mass="7892">MELKNVVKDKKFWMASFLIAWAAALQGHMMWLQRQDSFKHKFGISSAVGTPNAGFYLLGLTTLHKFFSI</sequence>
<dbReference type="STRING" id="157652.A0A371FCN7"/>
<dbReference type="Proteomes" id="UP000257109">
    <property type="component" value="Unassembled WGS sequence"/>
</dbReference>
<name>A0A371FCN7_MUCPR</name>
<dbReference type="AlphaFoldDB" id="A0A371FCN7"/>
<dbReference type="EMBL" id="QJKJ01009638">
    <property type="protein sequence ID" value="RDX76060.1"/>
    <property type="molecule type" value="Genomic_DNA"/>
</dbReference>
<dbReference type="PANTHER" id="PTHR48183">
    <property type="entry name" value="PROTEIN, PUTATIVE-RELATED"/>
    <property type="match status" value="1"/>
</dbReference>
<comment type="caution">
    <text evidence="2">The sequence shown here is derived from an EMBL/GenBank/DDBJ whole genome shotgun (WGS) entry which is preliminary data.</text>
</comment>
<protein>
    <submittedName>
        <fullName evidence="2">Uncharacterized protein</fullName>
    </submittedName>
</protein>
<keyword evidence="3" id="KW-1185">Reference proteome</keyword>
<accession>A0A371FCN7</accession>
<evidence type="ECO:0000256" key="1">
    <source>
        <dbReference type="SAM" id="Phobius"/>
    </source>
</evidence>
<proteinExistence type="predicted"/>
<keyword evidence="1" id="KW-0812">Transmembrane</keyword>
<evidence type="ECO:0000313" key="2">
    <source>
        <dbReference type="EMBL" id="RDX76060.1"/>
    </source>
</evidence>